<dbReference type="STRING" id="762051.LKI_02830"/>
<dbReference type="Proteomes" id="UP000002362">
    <property type="component" value="Chromosome"/>
</dbReference>
<evidence type="ECO:0000313" key="3">
    <source>
        <dbReference type="EMBL" id="ADG40109.1"/>
    </source>
</evidence>
<protein>
    <submittedName>
        <fullName evidence="3">Uncharacterized protein</fullName>
    </submittedName>
</protein>
<sequence length="63" mass="7120">MTGPQISSIKVKVPDKDEQTKIGAFFKILDQLITVNERELLNDCILCKIETGQTPNFILEVSR</sequence>
<dbReference type="GO" id="GO:0003677">
    <property type="term" value="F:DNA binding"/>
    <property type="evidence" value="ECO:0007669"/>
    <property type="project" value="UniProtKB-KW"/>
</dbReference>
<reference evidence="3 4" key="1">
    <citation type="journal article" date="2010" name="J. Bacteriol.">
        <title>Complete genome sequence analysis of Leuconostoc kimchii IMSNU 11154.</title>
        <authorList>
            <person name="Oh H.M."/>
            <person name="Cho Y.J."/>
            <person name="Kim B.K."/>
            <person name="Roe J.H."/>
            <person name="Kang S.O."/>
            <person name="Nahm B.H."/>
            <person name="Jeong G."/>
            <person name="Han H.U."/>
            <person name="Chun J."/>
        </authorList>
    </citation>
    <scope>NUCLEOTIDE SEQUENCE [LARGE SCALE GENOMIC DNA]</scope>
    <source>
        <strain evidence="4">IMSNU 11154 / KCTC 2386 / IH25</strain>
    </source>
</reference>
<dbReference type="InterPro" id="IPR044946">
    <property type="entry name" value="Restrct_endonuc_typeI_TRD_sf"/>
</dbReference>
<dbReference type="AlphaFoldDB" id="D5T1G0"/>
<dbReference type="GO" id="GO:0009307">
    <property type="term" value="P:DNA restriction-modification system"/>
    <property type="evidence" value="ECO:0007669"/>
    <property type="project" value="UniProtKB-KW"/>
</dbReference>
<keyword evidence="1" id="KW-0680">Restriction system</keyword>
<dbReference type="Gene3D" id="3.90.220.20">
    <property type="entry name" value="DNA methylase specificity domains"/>
    <property type="match status" value="1"/>
</dbReference>
<dbReference type="EMBL" id="CP001758">
    <property type="protein sequence ID" value="ADG40109.1"/>
    <property type="molecule type" value="Genomic_DNA"/>
</dbReference>
<evidence type="ECO:0000256" key="2">
    <source>
        <dbReference type="ARBA" id="ARBA00023125"/>
    </source>
</evidence>
<evidence type="ECO:0000256" key="1">
    <source>
        <dbReference type="ARBA" id="ARBA00022747"/>
    </source>
</evidence>
<dbReference type="SUPFAM" id="SSF116734">
    <property type="entry name" value="DNA methylase specificity domain"/>
    <property type="match status" value="1"/>
</dbReference>
<evidence type="ECO:0000313" key="4">
    <source>
        <dbReference type="Proteomes" id="UP000002362"/>
    </source>
</evidence>
<accession>D5T1G0</accession>
<gene>
    <name evidence="3" type="ordered locus">LKI_02830</name>
</gene>
<organism evidence="3 4">
    <name type="scientific">Leuconostoc kimchii (strain IMSNU 11154 / KCTC 2386 / IH25)</name>
    <dbReference type="NCBI Taxonomy" id="762051"/>
    <lineage>
        <taxon>Bacteria</taxon>
        <taxon>Bacillati</taxon>
        <taxon>Bacillota</taxon>
        <taxon>Bacilli</taxon>
        <taxon>Lactobacillales</taxon>
        <taxon>Lactobacillaceae</taxon>
        <taxon>Leuconostoc</taxon>
    </lineage>
</organism>
<dbReference type="KEGG" id="lki:LKI_02830"/>
<dbReference type="HOGENOM" id="CLU_2880480_0_0_9"/>
<dbReference type="PATRIC" id="fig|762051.18.peg.571"/>
<name>D5T1G0_LEUKI</name>
<keyword evidence="2" id="KW-0238">DNA-binding</keyword>
<proteinExistence type="predicted"/>